<dbReference type="Proteomes" id="UP000053429">
    <property type="component" value="Unassembled WGS sequence"/>
</dbReference>
<name>A0A101TPQ8_9ACTN</name>
<proteinExistence type="predicted"/>
<dbReference type="RefSeq" id="WP_062723159.1">
    <property type="nucleotide sequence ID" value="NZ_KQ948936.1"/>
</dbReference>
<accession>A0A101TPQ8</accession>
<sequence>MPFVPQDVLDRIAALEREVRQLRGRAQMRPALNQVLNGDVVIGEGGRLFVRDPDGTPVFETGQSPAGDYFTRMRRDDGARAISIGANSYPDDDAPSQMVRVWDRNQNVIVMDDYYSDEFLGRPWMPVQLHPTERQDYDGTTYQPAWLGTTPAHNAVLYLSLSTYANTGGGQARVVLSHDGVETELDEWDCPANQWTGRTITRPLDGLRFLSYFTLRVEHRNKSAGQNVETRLYSAYTRNTFTETEAPDVPVTATANAATAEPLAAPVEEV</sequence>
<dbReference type="OrthoDB" id="3672045at2"/>
<comment type="caution">
    <text evidence="1">The sequence shown here is derived from an EMBL/GenBank/DDBJ whole genome shotgun (WGS) entry which is preliminary data.</text>
</comment>
<dbReference type="STRING" id="661399.AQJ67_33730"/>
<protein>
    <submittedName>
        <fullName evidence="1">Uncharacterized protein</fullName>
    </submittedName>
</protein>
<reference evidence="1 2" key="1">
    <citation type="submission" date="2015-10" db="EMBL/GenBank/DDBJ databases">
        <title>Draft genome sequence of Streptomyces caeruleatus NRRL B-24802, type strain for the species Streptomyces caeruleatus.</title>
        <authorList>
            <person name="Ruckert C."/>
            <person name="Winkler A."/>
            <person name="Kalinowski J."/>
            <person name="Kampfer P."/>
            <person name="Glaeser S."/>
        </authorList>
    </citation>
    <scope>NUCLEOTIDE SEQUENCE [LARGE SCALE GENOMIC DNA]</scope>
    <source>
        <strain evidence="1 2">NRRL B-24802</strain>
    </source>
</reference>
<evidence type="ECO:0000313" key="2">
    <source>
        <dbReference type="Proteomes" id="UP000053429"/>
    </source>
</evidence>
<organism evidence="1 2">
    <name type="scientific">Streptomyces caeruleatus</name>
    <dbReference type="NCBI Taxonomy" id="661399"/>
    <lineage>
        <taxon>Bacteria</taxon>
        <taxon>Bacillati</taxon>
        <taxon>Actinomycetota</taxon>
        <taxon>Actinomycetes</taxon>
        <taxon>Kitasatosporales</taxon>
        <taxon>Streptomycetaceae</taxon>
        <taxon>Streptomyces</taxon>
    </lineage>
</organism>
<gene>
    <name evidence="1" type="ORF">AQJ67_33730</name>
</gene>
<dbReference type="AlphaFoldDB" id="A0A101TPQ8"/>
<dbReference type="EMBL" id="LMWY01000044">
    <property type="protein sequence ID" value="KUN96204.1"/>
    <property type="molecule type" value="Genomic_DNA"/>
</dbReference>
<evidence type="ECO:0000313" key="1">
    <source>
        <dbReference type="EMBL" id="KUN96204.1"/>
    </source>
</evidence>
<keyword evidence="2" id="KW-1185">Reference proteome</keyword>